<accession>A0A060URZ2</accession>
<evidence type="ECO:0000256" key="1">
    <source>
        <dbReference type="ARBA" id="ARBA00004141"/>
    </source>
</evidence>
<dbReference type="GO" id="GO:0055085">
    <property type="term" value="P:transmembrane transport"/>
    <property type="evidence" value="ECO:0007669"/>
    <property type="project" value="InterPro"/>
</dbReference>
<feature type="transmembrane region" description="Helical" evidence="7">
    <location>
        <begin position="21"/>
        <end position="42"/>
    </location>
</feature>
<reference evidence="8" key="2">
    <citation type="submission" date="2014-07" db="EMBL/GenBank/DDBJ databases">
        <title>Initial genome analysis of the psychrotolerant acidophile Acidithiobacillus ferrivorans CF27: insights into iron and sulfur oxidation pathways and into biofilm formation.</title>
        <authorList>
            <person name="Talla E."/>
            <person name="Hedrich S."/>
            <person name="Mangenot S."/>
            <person name="Ji B."/>
            <person name="Johnson D.B."/>
            <person name="Barbe V."/>
            <person name="Bonnefoy V."/>
        </authorList>
    </citation>
    <scope>NUCLEOTIDE SEQUENCE [LARGE SCALE GENOMIC DNA]</scope>
    <source>
        <strain evidence="8">CF27</strain>
    </source>
</reference>
<reference evidence="9 10" key="3">
    <citation type="submission" date="2017-03" db="EMBL/GenBank/DDBJ databases">
        <authorList>
            <person name="Regsiter A."/>
            <person name="William W."/>
        </authorList>
    </citation>
    <scope>NUCLEOTIDE SEQUENCE [LARGE SCALE GENOMIC DNA]</scope>
    <source>
        <strain evidence="9">PRJEB5721</strain>
    </source>
</reference>
<dbReference type="AlphaFoldDB" id="A0A060URZ2"/>
<feature type="transmembrane region" description="Helical" evidence="7">
    <location>
        <begin position="147"/>
        <end position="165"/>
    </location>
</feature>
<dbReference type="SUPFAM" id="SSF81345">
    <property type="entry name" value="ABC transporter involved in vitamin B12 uptake, BtuC"/>
    <property type="match status" value="1"/>
</dbReference>
<dbReference type="EMBL" id="LT841305">
    <property type="protein sequence ID" value="SMH67421.1"/>
    <property type="molecule type" value="Genomic_DNA"/>
</dbReference>
<organism evidence="8">
    <name type="scientific">Acidithiobacillus ferrivorans</name>
    <dbReference type="NCBI Taxonomy" id="160808"/>
    <lineage>
        <taxon>Bacteria</taxon>
        <taxon>Pseudomonadati</taxon>
        <taxon>Pseudomonadota</taxon>
        <taxon>Acidithiobacillia</taxon>
        <taxon>Acidithiobacillales</taxon>
        <taxon>Acidithiobacillaceae</taxon>
        <taxon>Acidithiobacillus</taxon>
    </lineage>
</organism>
<gene>
    <name evidence="8" type="ORF">AFERRI_280003</name>
    <name evidence="9" type="ORF">AFERRI_50622</name>
</gene>
<feature type="transmembrane region" description="Helical" evidence="7">
    <location>
        <begin position="185"/>
        <end position="218"/>
    </location>
</feature>
<feature type="transmembrane region" description="Helical" evidence="7">
    <location>
        <begin position="97"/>
        <end position="117"/>
    </location>
</feature>
<dbReference type="RefSeq" id="WP_035191732.1">
    <property type="nucleotide sequence ID" value="NZ_CCCS020000021.1"/>
</dbReference>
<dbReference type="InterPro" id="IPR037294">
    <property type="entry name" value="ABC_BtuC-like"/>
</dbReference>
<keyword evidence="5 7" id="KW-0472">Membrane</keyword>
<dbReference type="GO" id="GO:0010043">
    <property type="term" value="P:response to zinc ion"/>
    <property type="evidence" value="ECO:0007669"/>
    <property type="project" value="TreeGrafter"/>
</dbReference>
<keyword evidence="4 7" id="KW-1133">Transmembrane helix</keyword>
<dbReference type="Proteomes" id="UP000193925">
    <property type="component" value="Chromosome AFERRI"/>
</dbReference>
<feature type="transmembrane region" description="Helical" evidence="7">
    <location>
        <begin position="62"/>
        <end position="85"/>
    </location>
</feature>
<feature type="transmembrane region" description="Helical" evidence="7">
    <location>
        <begin position="262"/>
        <end position="282"/>
    </location>
</feature>
<evidence type="ECO:0000256" key="6">
    <source>
        <dbReference type="RuleBase" id="RU003943"/>
    </source>
</evidence>
<comment type="subcellular location">
    <subcellularLocation>
        <location evidence="6">Cell membrane</location>
        <topology evidence="6">Multi-pass membrane protein</topology>
    </subcellularLocation>
    <subcellularLocation>
        <location evidence="1">Membrane</location>
        <topology evidence="1">Multi-pass membrane protein</topology>
    </subcellularLocation>
</comment>
<keyword evidence="10" id="KW-1185">Reference proteome</keyword>
<evidence type="ECO:0000256" key="2">
    <source>
        <dbReference type="ARBA" id="ARBA00008034"/>
    </source>
</evidence>
<dbReference type="PANTHER" id="PTHR30477">
    <property type="entry name" value="ABC-TRANSPORTER METAL-BINDING PROTEIN"/>
    <property type="match status" value="1"/>
</dbReference>
<evidence type="ECO:0000256" key="5">
    <source>
        <dbReference type="ARBA" id="ARBA00023136"/>
    </source>
</evidence>
<evidence type="ECO:0000256" key="3">
    <source>
        <dbReference type="ARBA" id="ARBA00022692"/>
    </source>
</evidence>
<sequence length="301" mass="31349">MENLWAFLAHSSFLSSEPVQTALLVGACAALVSAVIGVFTVLRGNAFAGHALADVSSAGGAASFLLGISPLLGFLGMAWIAAFGMEFLGVRKVRERDLATGIVLGAGLGLSALFLYLDVTTTSTTGAAVSVMFGSMFAIPQSLIGPALMASAAVFLLVGLLYRPMLLTAVDPDLAAARGISLRWIGLLQLLALGLAVAVCALAIGAVLATALLIGPAGAAIRLSRRPAQAIFWANAIALTAVWGGIWMAYESYYWFSGNAWPVSFFVVTLVFLFYLAAVLVAKVMGLSVRPKPVIWPHCEA</sequence>
<dbReference type="Gene3D" id="1.10.3470.10">
    <property type="entry name" value="ABC transporter involved in vitamin B12 uptake, BtuC"/>
    <property type="match status" value="1"/>
</dbReference>
<evidence type="ECO:0000313" key="9">
    <source>
        <dbReference type="EMBL" id="SMH67421.1"/>
    </source>
</evidence>
<dbReference type="EMBL" id="CCCS020000021">
    <property type="protein sequence ID" value="CDQ09339.1"/>
    <property type="molecule type" value="Genomic_DNA"/>
</dbReference>
<comment type="similarity">
    <text evidence="2 6">Belongs to the ABC-3 integral membrane protein family.</text>
</comment>
<evidence type="ECO:0000256" key="4">
    <source>
        <dbReference type="ARBA" id="ARBA00022989"/>
    </source>
</evidence>
<protein>
    <submittedName>
        <fullName evidence="8">ABC-type transporter, integral membrane subunit</fullName>
    </submittedName>
</protein>
<name>A0A060URZ2_9PROT</name>
<dbReference type="Pfam" id="PF00950">
    <property type="entry name" value="ABC-3"/>
    <property type="match status" value="1"/>
</dbReference>
<dbReference type="GO" id="GO:0043190">
    <property type="term" value="C:ATP-binding cassette (ABC) transporter complex"/>
    <property type="evidence" value="ECO:0007669"/>
    <property type="project" value="InterPro"/>
</dbReference>
<evidence type="ECO:0000256" key="7">
    <source>
        <dbReference type="SAM" id="Phobius"/>
    </source>
</evidence>
<feature type="transmembrane region" description="Helical" evidence="7">
    <location>
        <begin position="230"/>
        <end position="250"/>
    </location>
</feature>
<keyword evidence="3 6" id="KW-0812">Transmembrane</keyword>
<proteinExistence type="inferred from homology"/>
<keyword evidence="6" id="KW-0813">Transport</keyword>
<evidence type="ECO:0000313" key="10">
    <source>
        <dbReference type="Proteomes" id="UP000193925"/>
    </source>
</evidence>
<dbReference type="PANTHER" id="PTHR30477:SF13">
    <property type="entry name" value="IRON TRANSPORT SYSTEM MEMBRANE PROTEIN HI_0360-RELATED"/>
    <property type="match status" value="1"/>
</dbReference>
<evidence type="ECO:0000313" key="8">
    <source>
        <dbReference type="EMBL" id="CDQ09339.1"/>
    </source>
</evidence>
<reference evidence="8" key="1">
    <citation type="submission" date="2014-03" db="EMBL/GenBank/DDBJ databases">
        <authorList>
            <person name="Genoscope - CEA"/>
        </authorList>
    </citation>
    <scope>NUCLEOTIDE SEQUENCE [LARGE SCALE GENOMIC DNA]</scope>
    <source>
        <strain evidence="8">CF27</strain>
    </source>
</reference>
<dbReference type="InterPro" id="IPR001626">
    <property type="entry name" value="ABC_TroCD"/>
</dbReference>